<dbReference type="FunFam" id="3.40.50.300:FF:000514">
    <property type="entry name" value="Ribosome-releasing factor 2, mitochondrial"/>
    <property type="match status" value="1"/>
</dbReference>
<reference evidence="6" key="1">
    <citation type="submission" date="2021-01" db="EMBL/GenBank/DDBJ databases">
        <authorList>
            <consortium name="Genoscope - CEA"/>
            <person name="William W."/>
        </authorList>
    </citation>
    <scope>NUCLEOTIDE SEQUENCE</scope>
</reference>
<protein>
    <recommendedName>
        <fullName evidence="5">Tr-type G domain-containing protein</fullName>
    </recommendedName>
</protein>
<dbReference type="Pfam" id="PF00679">
    <property type="entry name" value="EFG_C"/>
    <property type="match status" value="1"/>
</dbReference>
<accession>A0A8S1QE34</accession>
<dbReference type="GO" id="GO:0005759">
    <property type="term" value="C:mitochondrial matrix"/>
    <property type="evidence" value="ECO:0007669"/>
    <property type="project" value="UniProtKB-ARBA"/>
</dbReference>
<dbReference type="Proteomes" id="UP000688137">
    <property type="component" value="Unassembled WGS sequence"/>
</dbReference>
<evidence type="ECO:0000256" key="3">
    <source>
        <dbReference type="ARBA" id="ARBA00023128"/>
    </source>
</evidence>
<evidence type="ECO:0000256" key="2">
    <source>
        <dbReference type="ARBA" id="ARBA00022917"/>
    </source>
</evidence>
<name>A0A8S1QE34_PARPR</name>
<dbReference type="InterPro" id="IPR000640">
    <property type="entry name" value="EFG_V-like"/>
</dbReference>
<evidence type="ECO:0000256" key="4">
    <source>
        <dbReference type="ARBA" id="ARBA00023134"/>
    </source>
</evidence>
<dbReference type="PROSITE" id="PS51722">
    <property type="entry name" value="G_TR_2"/>
    <property type="match status" value="1"/>
</dbReference>
<evidence type="ECO:0000313" key="6">
    <source>
        <dbReference type="EMBL" id="CAD8113636.1"/>
    </source>
</evidence>
<keyword evidence="2" id="KW-0648">Protein biosynthesis</keyword>
<dbReference type="GO" id="GO:0003924">
    <property type="term" value="F:GTPase activity"/>
    <property type="evidence" value="ECO:0007669"/>
    <property type="project" value="InterPro"/>
</dbReference>
<dbReference type="InterPro" id="IPR000795">
    <property type="entry name" value="T_Tr_GTP-bd_dom"/>
</dbReference>
<gene>
    <name evidence="6" type="ORF">PPRIM_AZ9-3.1.T1560030</name>
</gene>
<dbReference type="GO" id="GO:0032543">
    <property type="term" value="P:mitochondrial translation"/>
    <property type="evidence" value="ECO:0007669"/>
    <property type="project" value="TreeGrafter"/>
</dbReference>
<dbReference type="InterPro" id="IPR005225">
    <property type="entry name" value="Small_GTP-bd"/>
</dbReference>
<comment type="caution">
    <text evidence="6">The sequence shown here is derived from an EMBL/GenBank/DDBJ whole genome shotgun (WGS) entry which is preliminary data.</text>
</comment>
<keyword evidence="7" id="KW-1185">Reference proteome</keyword>
<dbReference type="EMBL" id="CAJJDM010000161">
    <property type="protein sequence ID" value="CAD8113636.1"/>
    <property type="molecule type" value="Genomic_DNA"/>
</dbReference>
<dbReference type="InterPro" id="IPR031157">
    <property type="entry name" value="G_TR_CS"/>
</dbReference>
<dbReference type="PROSITE" id="PS00301">
    <property type="entry name" value="G_TR_1"/>
    <property type="match status" value="1"/>
</dbReference>
<feature type="domain" description="Tr-type G" evidence="5">
    <location>
        <begin position="37"/>
        <end position="317"/>
    </location>
</feature>
<dbReference type="PANTHER" id="PTHR43261:SF1">
    <property type="entry name" value="RIBOSOME-RELEASING FACTOR 2, MITOCHONDRIAL"/>
    <property type="match status" value="1"/>
</dbReference>
<dbReference type="PANTHER" id="PTHR43261">
    <property type="entry name" value="TRANSLATION ELONGATION FACTOR G-RELATED"/>
    <property type="match status" value="1"/>
</dbReference>
<keyword evidence="4" id="KW-0342">GTP-binding</keyword>
<evidence type="ECO:0000259" key="5">
    <source>
        <dbReference type="PROSITE" id="PS51722"/>
    </source>
</evidence>
<evidence type="ECO:0000256" key="1">
    <source>
        <dbReference type="ARBA" id="ARBA00022741"/>
    </source>
</evidence>
<dbReference type="Pfam" id="PF14492">
    <property type="entry name" value="EFG_III"/>
    <property type="match status" value="1"/>
</dbReference>
<keyword evidence="3" id="KW-0496">Mitochondrion</keyword>
<dbReference type="InterPro" id="IPR041095">
    <property type="entry name" value="EFG_II"/>
</dbReference>
<dbReference type="NCBIfam" id="TIGR00231">
    <property type="entry name" value="small_GTP"/>
    <property type="match status" value="1"/>
</dbReference>
<dbReference type="GO" id="GO:0032790">
    <property type="term" value="P:ribosome disassembly"/>
    <property type="evidence" value="ECO:0007669"/>
    <property type="project" value="TreeGrafter"/>
</dbReference>
<keyword evidence="1" id="KW-0547">Nucleotide-binding</keyword>
<dbReference type="Pfam" id="PF00009">
    <property type="entry name" value="GTP_EFTU"/>
    <property type="match status" value="1"/>
</dbReference>
<proteinExistence type="predicted"/>
<dbReference type="OMA" id="RTHKMGE"/>
<dbReference type="CDD" id="cd01886">
    <property type="entry name" value="EF-G"/>
    <property type="match status" value="1"/>
</dbReference>
<dbReference type="GO" id="GO:0005525">
    <property type="term" value="F:GTP binding"/>
    <property type="evidence" value="ECO:0007669"/>
    <property type="project" value="UniProtKB-KW"/>
</dbReference>
<dbReference type="SMART" id="SM00838">
    <property type="entry name" value="EFG_C"/>
    <property type="match status" value="1"/>
</dbReference>
<dbReference type="AlphaFoldDB" id="A0A8S1QE34"/>
<organism evidence="6 7">
    <name type="scientific">Paramecium primaurelia</name>
    <dbReference type="NCBI Taxonomy" id="5886"/>
    <lineage>
        <taxon>Eukaryota</taxon>
        <taxon>Sar</taxon>
        <taxon>Alveolata</taxon>
        <taxon>Ciliophora</taxon>
        <taxon>Intramacronucleata</taxon>
        <taxon>Oligohymenophorea</taxon>
        <taxon>Peniculida</taxon>
        <taxon>Parameciidae</taxon>
        <taxon>Paramecium</taxon>
    </lineage>
</organism>
<dbReference type="CDD" id="cd01514">
    <property type="entry name" value="Elongation_Factor_C"/>
    <property type="match status" value="1"/>
</dbReference>
<evidence type="ECO:0000313" key="7">
    <source>
        <dbReference type="Proteomes" id="UP000688137"/>
    </source>
</evidence>
<sequence>MLRTCLKQRIYTYSSIRDRINQERAERLKNLPTTTQEKIRNFGIIAHIDAGKTTTTERMLFYAGAIPFPGEVHDGTTTMDFMPQERQRGITIRSAAISFNWANHQYNLIDTPGHIDFTAEVERSLRVLDGAIAIFDGVSGVQTQSETVWLQANKFNIPKIAFVNKMDRQGASLEYTIQSMKDRLNIKPFIMQIPVGEIDYFNSVIDLLSFQEIIWLDKYGSEVQFRDIDKSHPYYDKAIKARDDLLSNVSEYDETIAELYLEDSKELLNQQLLLQSIKQIINTNYNQCCPIYFGSALKNRGVQPILDAVHQLLPGPSERPLIFDINNPNNKRKLDKSEKLTAYVYKVLQDQDLGLLGFTRIYSGEMIQKQNYFNSTKDELIKIGNLYRVRANRYVPINSVQAGDIIAIQSKQAVAGSTIIGSNDDKFVLQQLQLPQCVFFANLEYESAKDKLKLDQALQQLQLEDESLKITVADETLITIGGQGELHLEIVVQRLKEDFGLNTKLKKLQVEYKESISEEGVLEIKYQDLLKGRPLWFKLKLKLQPSEQQENEVIFDFDRENDFDILYKQFKETQLRQVATQKNETSVKYIKNPCKNIEVETIIDDHGEEKAYHISSLQFPMFYHLEKSILASLNRGFLKSYQMQGIKATLLDGAFSVKRTSDLAIGRAVQKLMSEIHPLLKPIILEPIMDLEISCPNSLQQKIINDLISHRRGKIIEIKQDQNRAGSKNSNRVIITATIPSQETIGYSTAIRSISQGEAFFSMIFKKYEYVGGQKQNELISEIF</sequence>